<dbReference type="InterPro" id="IPR024604">
    <property type="entry name" value="GSG2_C"/>
</dbReference>
<evidence type="ECO:0000256" key="2">
    <source>
        <dbReference type="ARBA" id="ARBA00022527"/>
    </source>
</evidence>
<proteinExistence type="predicted"/>
<dbReference type="PANTHER" id="PTHR24419">
    <property type="entry name" value="INTERLEUKIN-1 RECEPTOR-ASSOCIATED KINASE"/>
    <property type="match status" value="1"/>
</dbReference>
<comment type="catalytic activity">
    <reaction evidence="8">
        <text>L-seryl-[protein] + ATP = O-phospho-L-seryl-[protein] + ADP + H(+)</text>
        <dbReference type="Rhea" id="RHEA:17989"/>
        <dbReference type="Rhea" id="RHEA-COMP:9863"/>
        <dbReference type="Rhea" id="RHEA-COMP:11604"/>
        <dbReference type="ChEBI" id="CHEBI:15378"/>
        <dbReference type="ChEBI" id="CHEBI:29999"/>
        <dbReference type="ChEBI" id="CHEBI:30616"/>
        <dbReference type="ChEBI" id="CHEBI:83421"/>
        <dbReference type="ChEBI" id="CHEBI:456216"/>
        <dbReference type="EC" id="2.7.11.1"/>
    </reaction>
</comment>
<keyword evidence="4 9" id="KW-0547">Nucleotide-binding</keyword>
<name>A0ABM0M9P7_SACKO</name>
<dbReference type="EC" id="2.7.11.1" evidence="1"/>
<dbReference type="PROSITE" id="PS00107">
    <property type="entry name" value="PROTEIN_KINASE_ATP"/>
    <property type="match status" value="1"/>
</dbReference>
<evidence type="ECO:0000313" key="11">
    <source>
        <dbReference type="Proteomes" id="UP000694865"/>
    </source>
</evidence>
<evidence type="ECO:0000256" key="3">
    <source>
        <dbReference type="ARBA" id="ARBA00022679"/>
    </source>
</evidence>
<accession>A0ABM0M9P7</accession>
<reference evidence="12" key="1">
    <citation type="submission" date="2025-08" db="UniProtKB">
        <authorList>
            <consortium name="RefSeq"/>
        </authorList>
    </citation>
    <scope>IDENTIFICATION</scope>
    <source>
        <tissue evidence="12">Testes</tissue>
    </source>
</reference>
<dbReference type="Gene3D" id="1.10.510.10">
    <property type="entry name" value="Transferase(Phosphotransferase) domain 1"/>
    <property type="match status" value="1"/>
</dbReference>
<evidence type="ECO:0000259" key="10">
    <source>
        <dbReference type="PROSITE" id="PS50011"/>
    </source>
</evidence>
<dbReference type="Gene3D" id="3.30.200.20">
    <property type="entry name" value="Phosphorylase Kinase, domain 1"/>
    <property type="match status" value="1"/>
</dbReference>
<evidence type="ECO:0000256" key="1">
    <source>
        <dbReference type="ARBA" id="ARBA00012513"/>
    </source>
</evidence>
<evidence type="ECO:0000256" key="9">
    <source>
        <dbReference type="PROSITE-ProRule" id="PRU10141"/>
    </source>
</evidence>
<dbReference type="GeneID" id="102801670"/>
<dbReference type="SUPFAM" id="SSF56112">
    <property type="entry name" value="Protein kinase-like (PK-like)"/>
    <property type="match status" value="1"/>
</dbReference>
<keyword evidence="11" id="KW-1185">Reference proteome</keyword>
<dbReference type="SMART" id="SM01331">
    <property type="entry name" value="DUF3635"/>
    <property type="match status" value="1"/>
</dbReference>
<organism evidence="11 12">
    <name type="scientific">Saccoglossus kowalevskii</name>
    <name type="common">Acorn worm</name>
    <dbReference type="NCBI Taxonomy" id="10224"/>
    <lineage>
        <taxon>Eukaryota</taxon>
        <taxon>Metazoa</taxon>
        <taxon>Hemichordata</taxon>
        <taxon>Enteropneusta</taxon>
        <taxon>Harrimaniidae</taxon>
        <taxon>Saccoglossus</taxon>
    </lineage>
</organism>
<keyword evidence="6 9" id="KW-0067">ATP-binding</keyword>
<evidence type="ECO:0000256" key="8">
    <source>
        <dbReference type="ARBA" id="ARBA00048679"/>
    </source>
</evidence>
<dbReference type="PANTHER" id="PTHR24419:SF18">
    <property type="entry name" value="SERINE_THREONINE-PROTEIN KINASE HASPIN"/>
    <property type="match status" value="1"/>
</dbReference>
<evidence type="ECO:0000313" key="12">
    <source>
        <dbReference type="RefSeq" id="XP_006816738.1"/>
    </source>
</evidence>
<comment type="catalytic activity">
    <reaction evidence="7">
        <text>L-threonyl-[protein] + ATP = O-phospho-L-threonyl-[protein] + ADP + H(+)</text>
        <dbReference type="Rhea" id="RHEA:46608"/>
        <dbReference type="Rhea" id="RHEA-COMP:11060"/>
        <dbReference type="Rhea" id="RHEA-COMP:11605"/>
        <dbReference type="ChEBI" id="CHEBI:15378"/>
        <dbReference type="ChEBI" id="CHEBI:30013"/>
        <dbReference type="ChEBI" id="CHEBI:30616"/>
        <dbReference type="ChEBI" id="CHEBI:61977"/>
        <dbReference type="ChEBI" id="CHEBI:456216"/>
        <dbReference type="EC" id="2.7.11.1"/>
    </reaction>
</comment>
<dbReference type="PROSITE" id="PS50011">
    <property type="entry name" value="PROTEIN_KINASE_DOM"/>
    <property type="match status" value="1"/>
</dbReference>
<evidence type="ECO:0000256" key="6">
    <source>
        <dbReference type="ARBA" id="ARBA00022840"/>
    </source>
</evidence>
<dbReference type="InterPro" id="IPR000719">
    <property type="entry name" value="Prot_kinase_dom"/>
</dbReference>
<dbReference type="InterPro" id="IPR017441">
    <property type="entry name" value="Protein_kinase_ATP_BS"/>
</dbReference>
<dbReference type="Pfam" id="PF12330">
    <property type="entry name" value="Haspin_kinase"/>
    <property type="match status" value="1"/>
</dbReference>
<keyword evidence="2" id="KW-0723">Serine/threonine-protein kinase</keyword>
<protein>
    <recommendedName>
        <fullName evidence="1">non-specific serine/threonine protein kinase</fullName>
        <ecNumber evidence="1">2.7.11.1</ecNumber>
    </recommendedName>
</protein>
<evidence type="ECO:0000256" key="5">
    <source>
        <dbReference type="ARBA" id="ARBA00022777"/>
    </source>
</evidence>
<dbReference type="Proteomes" id="UP000694865">
    <property type="component" value="Unplaced"/>
</dbReference>
<dbReference type="RefSeq" id="XP_006816738.1">
    <property type="nucleotide sequence ID" value="XM_006816675.1"/>
</dbReference>
<evidence type="ECO:0000256" key="4">
    <source>
        <dbReference type="ARBA" id="ARBA00022741"/>
    </source>
</evidence>
<dbReference type="InterPro" id="IPR011009">
    <property type="entry name" value="Kinase-like_dom_sf"/>
</dbReference>
<dbReference type="SMART" id="SM00220">
    <property type="entry name" value="S_TKc"/>
    <property type="match status" value="1"/>
</dbReference>
<keyword evidence="3" id="KW-0808">Transferase</keyword>
<sequence>MELELSLLSIHSHSSEEADVEMEECAGVMTPAKKTVKSKQKAELFKEALTPCKPKDKIMSAREKVLLQCEQINTIPFTKCIPAAIRKKCCKIGEGTFGEVFRMEVRRHSLALKIIPIEGDFLVNDEPQKTFEDILPEIVISRELSALRYGVDNMTANYIELKDVSLIKGKYPQDLIKEWDKYDEKKTSENDRPDIFDSSQLFIIFEFNDGGCDLENFEFKNMQQMKSVFQQVTCSLAVAEKQLQFEHRDLHQGNILVAFTDTDNLHYVLDNEMYEIETHGVQVSLIDFTLSRLKKDGCTVFCNLAEDETLFQGQGDYQFEVYRLMKQYNKNDWEKSCLMTNVLWLHYLVDKLVNRDRRKFTRKQDKMIHKEFLSFYNEALKYHSAEEIFLNCKLCQ</sequence>
<feature type="domain" description="Protein kinase" evidence="10">
    <location>
        <begin position="86"/>
        <end position="396"/>
    </location>
</feature>
<gene>
    <name evidence="12" type="primary">LOC102801670</name>
</gene>
<feature type="binding site" evidence="9">
    <location>
        <position position="113"/>
    </location>
    <ligand>
        <name>ATP</name>
        <dbReference type="ChEBI" id="CHEBI:30616"/>
    </ligand>
</feature>
<evidence type="ECO:0000256" key="7">
    <source>
        <dbReference type="ARBA" id="ARBA00047899"/>
    </source>
</evidence>
<keyword evidence="5" id="KW-0418">Kinase</keyword>